<accession>K1RE66</accession>
<reference evidence="1" key="1">
    <citation type="journal article" date="2012" name="Nature">
        <title>The oyster genome reveals stress adaptation and complexity of shell formation.</title>
        <authorList>
            <person name="Zhang G."/>
            <person name="Fang X."/>
            <person name="Guo X."/>
            <person name="Li L."/>
            <person name="Luo R."/>
            <person name="Xu F."/>
            <person name="Yang P."/>
            <person name="Zhang L."/>
            <person name="Wang X."/>
            <person name="Qi H."/>
            <person name="Xiong Z."/>
            <person name="Que H."/>
            <person name="Xie Y."/>
            <person name="Holland P.W."/>
            <person name="Paps J."/>
            <person name="Zhu Y."/>
            <person name="Wu F."/>
            <person name="Chen Y."/>
            <person name="Wang J."/>
            <person name="Peng C."/>
            <person name="Meng J."/>
            <person name="Yang L."/>
            <person name="Liu J."/>
            <person name="Wen B."/>
            <person name="Zhang N."/>
            <person name="Huang Z."/>
            <person name="Zhu Q."/>
            <person name="Feng Y."/>
            <person name="Mount A."/>
            <person name="Hedgecock D."/>
            <person name="Xu Z."/>
            <person name="Liu Y."/>
            <person name="Domazet-Loso T."/>
            <person name="Du Y."/>
            <person name="Sun X."/>
            <person name="Zhang S."/>
            <person name="Liu B."/>
            <person name="Cheng P."/>
            <person name="Jiang X."/>
            <person name="Li J."/>
            <person name="Fan D."/>
            <person name="Wang W."/>
            <person name="Fu W."/>
            <person name="Wang T."/>
            <person name="Wang B."/>
            <person name="Zhang J."/>
            <person name="Peng Z."/>
            <person name="Li Y."/>
            <person name="Li N."/>
            <person name="Wang J."/>
            <person name="Chen M."/>
            <person name="He Y."/>
            <person name="Tan F."/>
            <person name="Song X."/>
            <person name="Zheng Q."/>
            <person name="Huang R."/>
            <person name="Yang H."/>
            <person name="Du X."/>
            <person name="Chen L."/>
            <person name="Yang M."/>
            <person name="Gaffney P.M."/>
            <person name="Wang S."/>
            <person name="Luo L."/>
            <person name="She Z."/>
            <person name="Ming Y."/>
            <person name="Huang W."/>
            <person name="Zhang S."/>
            <person name="Huang B."/>
            <person name="Zhang Y."/>
            <person name="Qu T."/>
            <person name="Ni P."/>
            <person name="Miao G."/>
            <person name="Wang J."/>
            <person name="Wang Q."/>
            <person name="Steinberg C.E."/>
            <person name="Wang H."/>
            <person name="Li N."/>
            <person name="Qian L."/>
            <person name="Zhang G."/>
            <person name="Li Y."/>
            <person name="Yang H."/>
            <person name="Liu X."/>
            <person name="Wang J."/>
            <person name="Yin Y."/>
            <person name="Wang J."/>
        </authorList>
    </citation>
    <scope>NUCLEOTIDE SEQUENCE [LARGE SCALE GENOMIC DNA]</scope>
    <source>
        <strain evidence="1">05x7-T-G4-1.051#20</strain>
    </source>
</reference>
<gene>
    <name evidence="1" type="ORF">CGI_10006817</name>
</gene>
<dbReference type="InParanoid" id="K1RE66"/>
<name>K1RE66_MAGGI</name>
<proteinExistence type="predicted"/>
<protein>
    <submittedName>
        <fullName evidence="1">Uncharacterized protein</fullName>
    </submittedName>
</protein>
<dbReference type="AlphaFoldDB" id="K1RE66"/>
<dbReference type="HOGENOM" id="CLU_809520_0_0_1"/>
<dbReference type="EMBL" id="JH816931">
    <property type="protein sequence ID" value="EKC39620.1"/>
    <property type="molecule type" value="Genomic_DNA"/>
</dbReference>
<organism evidence="1">
    <name type="scientific">Magallana gigas</name>
    <name type="common">Pacific oyster</name>
    <name type="synonym">Crassostrea gigas</name>
    <dbReference type="NCBI Taxonomy" id="29159"/>
    <lineage>
        <taxon>Eukaryota</taxon>
        <taxon>Metazoa</taxon>
        <taxon>Spiralia</taxon>
        <taxon>Lophotrochozoa</taxon>
        <taxon>Mollusca</taxon>
        <taxon>Bivalvia</taxon>
        <taxon>Autobranchia</taxon>
        <taxon>Pteriomorphia</taxon>
        <taxon>Ostreida</taxon>
        <taxon>Ostreoidea</taxon>
        <taxon>Ostreidae</taxon>
        <taxon>Magallana</taxon>
    </lineage>
</organism>
<sequence>MLVLLVKFTLCVQFPHLFVGALNHVMEKVSLIPLCQRYIAVGYQTGQVMNLIVDYRRMAVDSVAGLHDEQDLIQVGSSAWKVMSKGMMLLLVTKEIHVLSFLIDSKTAAVLKKNLHIGQHNFSVTDGNVEIGFSPLSTDFQEVRKIFGISCSPNGTYVIVATWPLKKFDWKFMKRRPMHVYTLPLKPDAETRKSAEKLLLDETVPMKHIPDVLEYFRQCLWSGVNIIPSLTNFVTQTHKWFSMNVKLLRVLRYSTQVKHQHFVLADNGKHLPESFFLASPEFDGNSTVKTNFSKCNDVRGTQQIFHMEQSSRSQILEVFRMHTHSNSPRTNETPCSQHTRPPL</sequence>
<evidence type="ECO:0000313" key="1">
    <source>
        <dbReference type="EMBL" id="EKC39620.1"/>
    </source>
</evidence>